<comment type="caution">
    <text evidence="14">The sequence shown here is derived from an EMBL/GenBank/DDBJ whole genome shotgun (WGS) entry which is preliminary data.</text>
</comment>
<feature type="domain" description="Polysaccharide chain length determinant N-terminal" evidence="13">
    <location>
        <begin position="3"/>
        <end position="92"/>
    </location>
</feature>
<keyword evidence="6 12" id="KW-0812">Transmembrane</keyword>
<keyword evidence="5" id="KW-1003">Cell membrane</keyword>
<dbReference type="Proteomes" id="UP000480303">
    <property type="component" value="Unassembled WGS sequence"/>
</dbReference>
<dbReference type="EMBL" id="BLLI01000007">
    <property type="protein sequence ID" value="GFH41874.1"/>
    <property type="molecule type" value="Genomic_DNA"/>
</dbReference>
<evidence type="ECO:0000256" key="8">
    <source>
        <dbReference type="ARBA" id="ARBA00022989"/>
    </source>
</evidence>
<dbReference type="GO" id="GO:0004713">
    <property type="term" value="F:protein tyrosine kinase activity"/>
    <property type="evidence" value="ECO:0007669"/>
    <property type="project" value="TreeGrafter"/>
</dbReference>
<comment type="subcellular location">
    <subcellularLocation>
        <location evidence="1">Cell membrane</location>
        <topology evidence="1">Multi-pass membrane protein</topology>
    </subcellularLocation>
</comment>
<dbReference type="Pfam" id="PF02706">
    <property type="entry name" value="Wzz"/>
    <property type="match status" value="1"/>
</dbReference>
<dbReference type="UniPathway" id="UPA00934"/>
<feature type="transmembrane region" description="Helical" evidence="12">
    <location>
        <begin position="178"/>
        <end position="199"/>
    </location>
</feature>
<evidence type="ECO:0000256" key="1">
    <source>
        <dbReference type="ARBA" id="ARBA00004651"/>
    </source>
</evidence>
<organism evidence="14 15">
    <name type="scientific">Pseudolactococcus hodotermopsidis</name>
    <dbReference type="NCBI Taxonomy" id="2709157"/>
    <lineage>
        <taxon>Bacteria</taxon>
        <taxon>Bacillati</taxon>
        <taxon>Bacillota</taxon>
        <taxon>Bacilli</taxon>
        <taxon>Lactobacillales</taxon>
        <taxon>Streptococcaceae</taxon>
        <taxon>Pseudolactococcus</taxon>
    </lineage>
</organism>
<evidence type="ECO:0000256" key="6">
    <source>
        <dbReference type="ARBA" id="ARBA00022692"/>
    </source>
</evidence>
<keyword evidence="7" id="KW-0972">Capsule biogenesis/degradation</keyword>
<evidence type="ECO:0000256" key="3">
    <source>
        <dbReference type="ARBA" id="ARBA00006683"/>
    </source>
</evidence>
<comment type="function">
    <text evidence="11">Required for CpsD phosphorylation. Involved in the regulation of capsular polysaccharide biosynthesis. May be part of a complex that directs the coordinated polymerization and export to the cell surface of the capsular polysaccharide.</text>
</comment>
<evidence type="ECO:0000256" key="11">
    <source>
        <dbReference type="ARBA" id="ARBA00045736"/>
    </source>
</evidence>
<dbReference type="AlphaFoldDB" id="A0A6A0BBW2"/>
<dbReference type="InterPro" id="IPR003856">
    <property type="entry name" value="LPS_length_determ_N"/>
</dbReference>
<name>A0A6A0BBW2_9LACT</name>
<evidence type="ECO:0000256" key="12">
    <source>
        <dbReference type="SAM" id="Phobius"/>
    </source>
</evidence>
<dbReference type="PANTHER" id="PTHR32309">
    <property type="entry name" value="TYROSINE-PROTEIN KINASE"/>
    <property type="match status" value="1"/>
</dbReference>
<dbReference type="PANTHER" id="PTHR32309:SF13">
    <property type="entry name" value="FERRIC ENTEROBACTIN TRANSPORT PROTEIN FEPE"/>
    <property type="match status" value="1"/>
</dbReference>
<dbReference type="InterPro" id="IPR050445">
    <property type="entry name" value="Bact_polysacc_biosynth/exp"/>
</dbReference>
<accession>A0A6A0BBW2</accession>
<keyword evidence="15" id="KW-1185">Reference proteome</keyword>
<keyword evidence="14" id="KW-0418">Kinase</keyword>
<gene>
    <name evidence="14" type="primary">capA</name>
    <name evidence="14" type="ORF">Hs30E_04250</name>
</gene>
<reference evidence="14 15" key="1">
    <citation type="submission" date="2020-02" db="EMBL/GenBank/DDBJ databases">
        <title>Draft genome sequence of Lactococcus sp. Hs30E4-3.</title>
        <authorList>
            <person name="Noda S."/>
            <person name="Yuki M."/>
            <person name="Ohkuma M."/>
        </authorList>
    </citation>
    <scope>NUCLEOTIDE SEQUENCE [LARGE SCALE GENOMIC DNA]</scope>
    <source>
        <strain evidence="14 15">Hs30E4-3</strain>
    </source>
</reference>
<evidence type="ECO:0000256" key="5">
    <source>
        <dbReference type="ARBA" id="ARBA00022475"/>
    </source>
</evidence>
<evidence type="ECO:0000256" key="9">
    <source>
        <dbReference type="ARBA" id="ARBA00023136"/>
    </source>
</evidence>
<keyword evidence="8 12" id="KW-1133">Transmembrane helix</keyword>
<proteinExistence type="inferred from homology"/>
<keyword evidence="9 12" id="KW-0472">Membrane</keyword>
<evidence type="ECO:0000313" key="14">
    <source>
        <dbReference type="EMBL" id="GFH41874.1"/>
    </source>
</evidence>
<comment type="pathway">
    <text evidence="2">Capsule biogenesis; capsule polysaccharide biosynthesis.</text>
</comment>
<feature type="transmembrane region" description="Helical" evidence="12">
    <location>
        <begin position="18"/>
        <end position="40"/>
    </location>
</feature>
<evidence type="ECO:0000256" key="10">
    <source>
        <dbReference type="ARBA" id="ARBA00023169"/>
    </source>
</evidence>
<comment type="similarity">
    <text evidence="3">Belongs to the CpsC/CapA family.</text>
</comment>
<keyword evidence="14" id="KW-0808">Transferase</keyword>
<sequence>MEETISLENIFNIIKKRVLLLISCLIIGLSIAAALTFLVITPKYSSQAQIIVQSKDTTNSNLQSDISGNVLLINTYKDMIKGNFVMESVQKQLVDNTPYRLSVSELKSSISIAQAQNSQMFQIAVLSKDPKEAEVIVNTVAEVFKTRAGEVLDVTKVTIISKGHVPTTPVSPNNKLNLMIGAVLGLLIGTLLVFLVEFLDKTVKDDKFVTEQLELPILGAIGQFDIKNIHHEPVKVIEEVKVSKMEEVVEDVELVKVEEIQMLPEVTVISDSEEEFEFVRSKRRRQRTREKI</sequence>
<evidence type="ECO:0000256" key="2">
    <source>
        <dbReference type="ARBA" id="ARBA00005132"/>
    </source>
</evidence>
<evidence type="ECO:0000259" key="13">
    <source>
        <dbReference type="Pfam" id="PF02706"/>
    </source>
</evidence>
<protein>
    <recommendedName>
        <fullName evidence="4">Capsular polysaccharide biosynthesis protein CpsC</fullName>
    </recommendedName>
</protein>
<evidence type="ECO:0000313" key="15">
    <source>
        <dbReference type="Proteomes" id="UP000480303"/>
    </source>
</evidence>
<evidence type="ECO:0000256" key="4">
    <source>
        <dbReference type="ARBA" id="ARBA00020739"/>
    </source>
</evidence>
<evidence type="ECO:0000256" key="7">
    <source>
        <dbReference type="ARBA" id="ARBA00022903"/>
    </source>
</evidence>
<keyword evidence="10" id="KW-0270">Exopolysaccharide synthesis</keyword>
<dbReference type="RefSeq" id="WP_172207617.1">
    <property type="nucleotide sequence ID" value="NZ_BLLI01000007.1"/>
</dbReference>
<dbReference type="GO" id="GO:0005886">
    <property type="term" value="C:plasma membrane"/>
    <property type="evidence" value="ECO:0007669"/>
    <property type="project" value="UniProtKB-SubCell"/>
</dbReference>
<dbReference type="GO" id="GO:0045227">
    <property type="term" value="P:capsule polysaccharide biosynthetic process"/>
    <property type="evidence" value="ECO:0007669"/>
    <property type="project" value="UniProtKB-UniPathway"/>
</dbReference>